<name>A0A6N1VBC3_9HYPH</name>
<dbReference type="RefSeq" id="WP_175275750.1">
    <property type="nucleotide sequence ID" value="NZ_CP054836.1"/>
</dbReference>
<dbReference type="AlphaFoldDB" id="A0A6N1VBC3"/>
<protein>
    <submittedName>
        <fullName evidence="1">HK97 gp10 family phage protein</fullName>
    </submittedName>
</protein>
<keyword evidence="2" id="KW-1185">Reference proteome</keyword>
<dbReference type="EMBL" id="CP054836">
    <property type="protein sequence ID" value="QKV17853.1"/>
    <property type="molecule type" value="Genomic_DNA"/>
</dbReference>
<sequence>MATYRFAATVEEWCKDVIEAQEAIFREASQRLVHELDDLITQLIYSDPSTDYRRTGFLRASLVASTTAMPGLTKPNPGVPVQADYGDVILTINGLEIGETLYLGYTAKYGAYVHYGTSKMRPRPWVQMVAQRWETIVEEEAAKVRSRFGL</sequence>
<gene>
    <name evidence="1" type="ORF">HTY61_04955</name>
</gene>
<organism evidence="1 2">
    <name type="scientific">Oricola thermophila</name>
    <dbReference type="NCBI Taxonomy" id="2742145"/>
    <lineage>
        <taxon>Bacteria</taxon>
        <taxon>Pseudomonadati</taxon>
        <taxon>Pseudomonadota</taxon>
        <taxon>Alphaproteobacteria</taxon>
        <taxon>Hyphomicrobiales</taxon>
        <taxon>Ahrensiaceae</taxon>
        <taxon>Oricola</taxon>
    </lineage>
</organism>
<evidence type="ECO:0000313" key="1">
    <source>
        <dbReference type="EMBL" id="QKV17853.1"/>
    </source>
</evidence>
<dbReference type="KEGG" id="orm:HTY61_04955"/>
<reference evidence="1 2" key="1">
    <citation type="submission" date="2020-06" db="EMBL/GenBank/DDBJ databases">
        <title>Oricola thermophila sp. nov. isolated from a tidal sediments.</title>
        <authorList>
            <person name="Kwon K.K."/>
            <person name="Yang S.-H."/>
            <person name="Park M.-J."/>
        </authorList>
    </citation>
    <scope>NUCLEOTIDE SEQUENCE [LARGE SCALE GENOMIC DNA]</scope>
    <source>
        <strain evidence="1 2">MEBiC13590</strain>
    </source>
</reference>
<accession>A0A6N1VBC3</accession>
<dbReference type="Proteomes" id="UP000509367">
    <property type="component" value="Chromosome"/>
</dbReference>
<evidence type="ECO:0000313" key="2">
    <source>
        <dbReference type="Proteomes" id="UP000509367"/>
    </source>
</evidence>
<proteinExistence type="predicted"/>